<dbReference type="EMBL" id="CP018258">
    <property type="protein sequence ID" value="APV44318.1"/>
    <property type="molecule type" value="Genomic_DNA"/>
</dbReference>
<keyword evidence="7" id="KW-1185">Reference proteome</keyword>
<feature type="transmembrane region" description="Helical" evidence="5">
    <location>
        <begin position="65"/>
        <end position="92"/>
    </location>
</feature>
<dbReference type="AlphaFoldDB" id="A0A1P8F788"/>
<dbReference type="RefSeq" id="WP_076005064.1">
    <property type="nucleotide sequence ID" value="NZ_CP018258.1"/>
</dbReference>
<dbReference type="InterPro" id="IPR019109">
    <property type="entry name" value="MamF_MmsF"/>
</dbReference>
<protein>
    <submittedName>
        <fullName evidence="6">Putative membrane protein</fullName>
    </submittedName>
</protein>
<comment type="subcellular location">
    <subcellularLocation>
        <location evidence="1">Membrane</location>
        <topology evidence="1">Multi-pass membrane protein</topology>
    </subcellularLocation>
</comment>
<evidence type="ECO:0000256" key="4">
    <source>
        <dbReference type="ARBA" id="ARBA00023136"/>
    </source>
</evidence>
<sequence>MEKTSTGLQENIAGLLCYAGAWVTGVIFLILEPDNRFVRFHAIQSVVTFGGLSIIGAMFNTVRGGWFFSAVATSINVALSVLFFVLWIVLMIKAYQGSLFRLPVAGDIAEQFSRKS</sequence>
<dbReference type="PANTHER" id="PTHR36460">
    <property type="entry name" value="UPF0132 DOMAIN PROTEIN (AFU_ORTHOLOGUE AFUA_3G10255)"/>
    <property type="match status" value="1"/>
</dbReference>
<evidence type="ECO:0000313" key="6">
    <source>
        <dbReference type="EMBL" id="APV44318.1"/>
    </source>
</evidence>
<accession>A0A1P8F788</accession>
<dbReference type="KEGG" id="dfo:Dform_00977"/>
<organism evidence="6 7">
    <name type="scientific">Dehalogenimonas formicexedens</name>
    <dbReference type="NCBI Taxonomy" id="1839801"/>
    <lineage>
        <taxon>Bacteria</taxon>
        <taxon>Bacillati</taxon>
        <taxon>Chloroflexota</taxon>
        <taxon>Dehalococcoidia</taxon>
        <taxon>Dehalococcoidales</taxon>
        <taxon>Dehalococcoidaceae</taxon>
        <taxon>Dehalogenimonas</taxon>
    </lineage>
</organism>
<evidence type="ECO:0000256" key="2">
    <source>
        <dbReference type="ARBA" id="ARBA00022692"/>
    </source>
</evidence>
<evidence type="ECO:0000313" key="7">
    <source>
        <dbReference type="Proteomes" id="UP000185934"/>
    </source>
</evidence>
<keyword evidence="3 5" id="KW-1133">Transmembrane helix</keyword>
<keyword evidence="2 5" id="KW-0812">Transmembrane</keyword>
<dbReference type="GO" id="GO:0016020">
    <property type="term" value="C:membrane"/>
    <property type="evidence" value="ECO:0007669"/>
    <property type="project" value="UniProtKB-SubCell"/>
</dbReference>
<proteinExistence type="predicted"/>
<feature type="transmembrane region" description="Helical" evidence="5">
    <location>
        <begin position="38"/>
        <end position="59"/>
    </location>
</feature>
<dbReference type="PANTHER" id="PTHR36460:SF1">
    <property type="entry name" value="UPF0132 DOMAIN PROTEIN (AFU_ORTHOLOGUE AFUA_3G10255)"/>
    <property type="match status" value="1"/>
</dbReference>
<evidence type="ECO:0000256" key="1">
    <source>
        <dbReference type="ARBA" id="ARBA00004141"/>
    </source>
</evidence>
<dbReference type="STRING" id="1839801.Dform_00977"/>
<keyword evidence="4 5" id="KW-0472">Membrane</keyword>
<name>A0A1P8F788_9CHLR</name>
<reference evidence="7" key="1">
    <citation type="submission" date="2016-11" db="EMBL/GenBank/DDBJ databases">
        <title>Dehalogenimonas formicexedens sp. nov., a chlorinated alkane respiring bacterium isolated from contaminated groundwater.</title>
        <authorList>
            <person name="Key T.A."/>
            <person name="Bowman K.S."/>
            <person name="Lee I."/>
            <person name="Chun J."/>
            <person name="Albuquerque L."/>
            <person name="da Costa M.S."/>
            <person name="Rainey F.A."/>
            <person name="Moe W.M."/>
        </authorList>
    </citation>
    <scope>NUCLEOTIDE SEQUENCE [LARGE SCALE GENOMIC DNA]</scope>
    <source>
        <strain evidence="7">NSZ-14</strain>
    </source>
</reference>
<dbReference type="Pfam" id="PF09685">
    <property type="entry name" value="MamF_MmsF"/>
    <property type="match status" value="1"/>
</dbReference>
<feature type="transmembrane region" description="Helical" evidence="5">
    <location>
        <begin position="12"/>
        <end position="31"/>
    </location>
</feature>
<evidence type="ECO:0000256" key="3">
    <source>
        <dbReference type="ARBA" id="ARBA00022989"/>
    </source>
</evidence>
<evidence type="ECO:0000256" key="5">
    <source>
        <dbReference type="SAM" id="Phobius"/>
    </source>
</evidence>
<dbReference type="OrthoDB" id="2657448at2"/>
<dbReference type="Proteomes" id="UP000185934">
    <property type="component" value="Chromosome"/>
</dbReference>
<gene>
    <name evidence="6" type="ORF">Dform_00977</name>
</gene>